<dbReference type="Proteomes" id="UP000251341">
    <property type="component" value="Unassembled WGS sequence"/>
</dbReference>
<dbReference type="Gene3D" id="3.40.309.10">
    <property type="entry name" value="Aldehyde Dehydrogenase, Chain A, domain 2"/>
    <property type="match status" value="1"/>
</dbReference>
<dbReference type="PANTHER" id="PTHR43570:SF20">
    <property type="entry name" value="ALDEHYDE DEHYDROGENASE ALDX-RELATED"/>
    <property type="match status" value="1"/>
</dbReference>
<dbReference type="InterPro" id="IPR016161">
    <property type="entry name" value="Ald_DH/histidinol_DH"/>
</dbReference>
<dbReference type="Pfam" id="PF00171">
    <property type="entry name" value="Aldedh"/>
    <property type="match status" value="1"/>
</dbReference>
<evidence type="ECO:0000256" key="4">
    <source>
        <dbReference type="PIRNR" id="PIRNR036492"/>
    </source>
</evidence>
<dbReference type="PROSITE" id="PS00687">
    <property type="entry name" value="ALDEHYDE_DEHYDR_GLU"/>
    <property type="match status" value="1"/>
</dbReference>
<dbReference type="InterPro" id="IPR029510">
    <property type="entry name" value="Ald_DH_CS_GLU"/>
</dbReference>
<evidence type="ECO:0000256" key="2">
    <source>
        <dbReference type="ARBA" id="ARBA00023002"/>
    </source>
</evidence>
<organism evidence="9 10">
    <name type="scientific">Limnohabitans curvus</name>
    <dbReference type="NCBI Taxonomy" id="323423"/>
    <lineage>
        <taxon>Bacteria</taxon>
        <taxon>Pseudomonadati</taxon>
        <taxon>Pseudomonadota</taxon>
        <taxon>Betaproteobacteria</taxon>
        <taxon>Burkholderiales</taxon>
        <taxon>Comamonadaceae</taxon>
        <taxon>Limnohabitans</taxon>
    </lineage>
</organism>
<evidence type="ECO:0000256" key="1">
    <source>
        <dbReference type="ARBA" id="ARBA00009986"/>
    </source>
</evidence>
<gene>
    <name evidence="9" type="ORF">B9Z44_07485</name>
</gene>
<evidence type="ECO:0000313" key="9">
    <source>
        <dbReference type="EMBL" id="PUE59423.1"/>
    </source>
</evidence>
<protein>
    <recommendedName>
        <fullName evidence="4">Aldehyde dehydrogenase</fullName>
    </recommendedName>
</protein>
<dbReference type="InterPro" id="IPR012394">
    <property type="entry name" value="Aldehyde_DH_NAD(P)"/>
</dbReference>
<feature type="domain" description="Aldehyde dehydrogenase" evidence="8">
    <location>
        <begin position="10"/>
        <end position="439"/>
    </location>
</feature>
<comment type="caution">
    <text evidence="9">The sequence shown here is derived from an EMBL/GenBank/DDBJ whole genome shotgun (WGS) entry which is preliminary data.</text>
</comment>
<reference evidence="9 10" key="1">
    <citation type="submission" date="2017-04" db="EMBL/GenBank/DDBJ databases">
        <title>Unexpected and diverse lifestyles within the genus Limnohabitans.</title>
        <authorList>
            <person name="Kasalicky V."/>
            <person name="Mehrshad M."/>
            <person name="Andrei S.-A."/>
            <person name="Salcher M."/>
            <person name="Kratochvilova H."/>
            <person name="Simek K."/>
            <person name="Ghai R."/>
        </authorList>
    </citation>
    <scope>NUCLEOTIDE SEQUENCE [LARGE SCALE GENOMIC DNA]</scope>
    <source>
        <strain evidence="9 10">MWH-C5</strain>
    </source>
</reference>
<evidence type="ECO:0000256" key="3">
    <source>
        <dbReference type="ARBA" id="ARBA00023027"/>
    </source>
</evidence>
<dbReference type="InterPro" id="IPR016162">
    <property type="entry name" value="Ald_DH_N"/>
</dbReference>
<keyword evidence="3" id="KW-0520">NAD</keyword>
<feature type="active site" evidence="5">
    <location>
        <position position="251"/>
    </location>
</feature>
<keyword evidence="2 4" id="KW-0560">Oxidoreductase</keyword>
<evidence type="ECO:0000259" key="8">
    <source>
        <dbReference type="Pfam" id="PF00171"/>
    </source>
</evidence>
<dbReference type="GO" id="GO:0004029">
    <property type="term" value="F:aldehyde dehydrogenase (NAD+) activity"/>
    <property type="evidence" value="ECO:0007669"/>
    <property type="project" value="TreeGrafter"/>
</dbReference>
<dbReference type="PANTHER" id="PTHR43570">
    <property type="entry name" value="ALDEHYDE DEHYDROGENASE"/>
    <property type="match status" value="1"/>
</dbReference>
<name>A0A315ENS0_9BURK</name>
<evidence type="ECO:0000256" key="6">
    <source>
        <dbReference type="PROSITE-ProRule" id="PRU10007"/>
    </source>
</evidence>
<dbReference type="GO" id="GO:0006081">
    <property type="term" value="P:aldehyde metabolic process"/>
    <property type="evidence" value="ECO:0007669"/>
    <property type="project" value="InterPro"/>
</dbReference>
<dbReference type="Gene3D" id="3.40.605.10">
    <property type="entry name" value="Aldehyde Dehydrogenase, Chain A, domain 1"/>
    <property type="match status" value="1"/>
</dbReference>
<dbReference type="GO" id="GO:0005737">
    <property type="term" value="C:cytoplasm"/>
    <property type="evidence" value="ECO:0007669"/>
    <property type="project" value="TreeGrafter"/>
</dbReference>
<evidence type="ECO:0000313" key="10">
    <source>
        <dbReference type="Proteomes" id="UP000251341"/>
    </source>
</evidence>
<dbReference type="PIRSF" id="PIRSF036492">
    <property type="entry name" value="ALDH"/>
    <property type="match status" value="1"/>
</dbReference>
<comment type="similarity">
    <text evidence="1 4 7">Belongs to the aldehyde dehydrogenase family.</text>
</comment>
<sequence length="470" mass="52553">MVPIEHSFLNKALQRQRAAHRAHAYPSEAQRRNDLLNLKAFVRDNAEALAQAISADYGHRSRHETLLADVLPVMHGVDHALKHLKRWMTPQRRSVDWMKFFGAKNRVLPQPLGVVGIIVPWNFPINLSFLVLVDVFAAGNRAMVKMSENSRHLTRVLMDLMPRYFSPDKLIFFEETGGVGVAFSKLKFDHLVFTGSTETGKAVMAAAAPNLCPVTLELGGKSPALVCEDFPLRTAAERILFAKCFNAGQICTDVDHVYLPRHSIAAFVALAKEIVQKRYDTLDSPDFTAIIDAKSFHRLVAALQEAQAQGATLVPLLPGPHWDERTRKIAPHLVLNLPPGCALQTHEIFGPVLPVMGYTTLDEVVQSIHAAPHPLAFYPFSNNRQIIQDLVMRTMSGGVVVNDALLHAAQHSLPFGGVGESGMGHYHGHEGFVNFSKMRPIFYQARFNAVRLVWPPYRQRIETYLKFLMK</sequence>
<feature type="active site" evidence="5 6">
    <location>
        <position position="217"/>
    </location>
</feature>
<keyword evidence="10" id="KW-1185">Reference proteome</keyword>
<dbReference type="EMBL" id="NESP01000001">
    <property type="protein sequence ID" value="PUE59423.1"/>
    <property type="molecule type" value="Genomic_DNA"/>
</dbReference>
<proteinExistence type="inferred from homology"/>
<dbReference type="SUPFAM" id="SSF53720">
    <property type="entry name" value="ALDH-like"/>
    <property type="match status" value="1"/>
</dbReference>
<accession>A0A315ENS0</accession>
<dbReference type="InterPro" id="IPR015590">
    <property type="entry name" value="Aldehyde_DH_dom"/>
</dbReference>
<dbReference type="CDD" id="cd07133">
    <property type="entry name" value="ALDH_CALDH_CalB"/>
    <property type="match status" value="1"/>
</dbReference>
<evidence type="ECO:0000256" key="7">
    <source>
        <dbReference type="RuleBase" id="RU003345"/>
    </source>
</evidence>
<evidence type="ECO:0000256" key="5">
    <source>
        <dbReference type="PIRSR" id="PIRSR036492-1"/>
    </source>
</evidence>
<dbReference type="AlphaFoldDB" id="A0A315ENS0"/>
<dbReference type="InterPro" id="IPR016163">
    <property type="entry name" value="Ald_DH_C"/>
</dbReference>